<sequence>MHYVVTGGTGFIGTRLVESLLADGHDITVISRKPANVTVGSKAHQPKLESITIDELQKLTKPVDGVVNLAGAPIVDKRWTDARKKLLRHSRIDLTQTLIASLEKAGAQPDVFISGSAIGYYGSHDHDLPLNEQATVTKGFTHDLCRDWENAALGAEKRLNSRVCLIRTGVVLGEGGALKKMLPPFRFGLGGPIGDGRQWMSWLHLDDEVAAIRFLLAHDTLSGPFNLTAPGSVTNQEFSDTLGAVLGKPAKFRVPPLMMKLMLGEASELLLEGQRIYPEKLLKAGFTFKYPDLSTALRTVLGSE</sequence>
<gene>
    <name evidence="4" type="ORF">F0U83_06140</name>
</gene>
<accession>A0A5P1R9J1</accession>
<dbReference type="NCBIfam" id="TIGR01777">
    <property type="entry name" value="yfcH"/>
    <property type="match status" value="1"/>
</dbReference>
<dbReference type="KEGG" id="ncu:F0U83_06140"/>
<comment type="similarity">
    <text evidence="1">Belongs to the NAD(P)-dependent epimerase/dehydratase family. SDR39U1 subfamily.</text>
</comment>
<keyword evidence="5" id="KW-1185">Reference proteome</keyword>
<feature type="domain" description="DUF1731" evidence="3">
    <location>
        <begin position="254"/>
        <end position="299"/>
    </location>
</feature>
<evidence type="ECO:0000313" key="4">
    <source>
        <dbReference type="EMBL" id="QEQ96319.1"/>
    </source>
</evidence>
<protein>
    <submittedName>
        <fullName evidence="4">TIGR01777 family protein</fullName>
    </submittedName>
</protein>
<proteinExistence type="inferred from homology"/>
<dbReference type="Pfam" id="PF01370">
    <property type="entry name" value="Epimerase"/>
    <property type="match status" value="1"/>
</dbReference>
<dbReference type="PANTHER" id="PTHR11092:SF0">
    <property type="entry name" value="EPIMERASE FAMILY PROTEIN SDR39U1"/>
    <property type="match status" value="1"/>
</dbReference>
<organism evidence="4 5">
    <name type="scientific">Neptunomonas concharum</name>
    <dbReference type="NCBI Taxonomy" id="1031538"/>
    <lineage>
        <taxon>Bacteria</taxon>
        <taxon>Pseudomonadati</taxon>
        <taxon>Pseudomonadota</taxon>
        <taxon>Gammaproteobacteria</taxon>
        <taxon>Oceanospirillales</taxon>
        <taxon>Oceanospirillaceae</taxon>
        <taxon>Neptunomonas</taxon>
    </lineage>
</organism>
<dbReference type="OrthoDB" id="9801773at2"/>
<evidence type="ECO:0000259" key="3">
    <source>
        <dbReference type="Pfam" id="PF08338"/>
    </source>
</evidence>
<dbReference type="InterPro" id="IPR013549">
    <property type="entry name" value="DUF1731"/>
</dbReference>
<dbReference type="Pfam" id="PF08338">
    <property type="entry name" value="DUF1731"/>
    <property type="match status" value="1"/>
</dbReference>
<dbReference type="AlphaFoldDB" id="A0A5P1R9J1"/>
<dbReference type="CDD" id="cd05242">
    <property type="entry name" value="SDR_a8"/>
    <property type="match status" value="1"/>
</dbReference>
<dbReference type="InterPro" id="IPR010099">
    <property type="entry name" value="SDR39U1"/>
</dbReference>
<evidence type="ECO:0000313" key="5">
    <source>
        <dbReference type="Proteomes" id="UP000324760"/>
    </source>
</evidence>
<dbReference type="PANTHER" id="PTHR11092">
    <property type="entry name" value="SUGAR NUCLEOTIDE EPIMERASE RELATED"/>
    <property type="match status" value="1"/>
</dbReference>
<dbReference type="RefSeq" id="WP_138988698.1">
    <property type="nucleotide sequence ID" value="NZ_CP043869.1"/>
</dbReference>
<evidence type="ECO:0000259" key="2">
    <source>
        <dbReference type="Pfam" id="PF01370"/>
    </source>
</evidence>
<dbReference type="InterPro" id="IPR036291">
    <property type="entry name" value="NAD(P)-bd_dom_sf"/>
</dbReference>
<dbReference type="InterPro" id="IPR001509">
    <property type="entry name" value="Epimerase_deHydtase"/>
</dbReference>
<dbReference type="Proteomes" id="UP000324760">
    <property type="component" value="Chromosome"/>
</dbReference>
<evidence type="ECO:0000256" key="1">
    <source>
        <dbReference type="ARBA" id="ARBA00009353"/>
    </source>
</evidence>
<dbReference type="EMBL" id="CP043869">
    <property type="protein sequence ID" value="QEQ96319.1"/>
    <property type="molecule type" value="Genomic_DNA"/>
</dbReference>
<dbReference type="Gene3D" id="3.40.50.720">
    <property type="entry name" value="NAD(P)-binding Rossmann-like Domain"/>
    <property type="match status" value="1"/>
</dbReference>
<name>A0A5P1R9J1_9GAMM</name>
<reference evidence="4 5" key="1">
    <citation type="journal article" date="2019" name="Biochem. Eng. J.">
        <title>Metabolic engineering of the marine bacteria Neptunomonas concharum for the production of acetoin and meso-2,3-butanediol from acetate.</title>
        <authorList>
            <person name="Li W."/>
            <person name="Pu N."/>
            <person name="Liu C.-X."/>
            <person name="Yuan Q.-P."/>
            <person name="Li Z.-J."/>
        </authorList>
    </citation>
    <scope>NUCLEOTIDE SEQUENCE [LARGE SCALE GENOMIC DNA]</scope>
    <source>
        <strain evidence="4 5">JCM17730</strain>
    </source>
</reference>
<feature type="domain" description="NAD-dependent epimerase/dehydratase" evidence="2">
    <location>
        <begin position="4"/>
        <end position="218"/>
    </location>
</feature>
<dbReference type="SUPFAM" id="SSF51735">
    <property type="entry name" value="NAD(P)-binding Rossmann-fold domains"/>
    <property type="match status" value="1"/>
</dbReference>